<evidence type="ECO:0000313" key="1">
    <source>
        <dbReference type="EMBL" id="GME88925.1"/>
    </source>
</evidence>
<reference evidence="1" key="1">
    <citation type="submission" date="2023-04" db="EMBL/GenBank/DDBJ databases">
        <title>Candida boidinii NBRC 1967.</title>
        <authorList>
            <person name="Ichikawa N."/>
            <person name="Sato H."/>
            <person name="Tonouchi N."/>
        </authorList>
    </citation>
    <scope>NUCLEOTIDE SEQUENCE</scope>
    <source>
        <strain evidence="1">NBRC 1967</strain>
    </source>
</reference>
<evidence type="ECO:0000313" key="2">
    <source>
        <dbReference type="Proteomes" id="UP001165101"/>
    </source>
</evidence>
<sequence>MMYSPHESDENSNSPSTAVSEDKKINSPLIYADTSRHVNDETLRNVIQNEEGDQDKEKNEIVEVATTDSRIKNEDPFVILNISQSGVNHMDIFNTSSSSSSEDEEDEDPELLSSNNNFLHTNSLIDSNTSAISESSKNLFSNNNHKDDSKFENDANKSEKDVKSNLDEPYQPVELSGLSDFSELELDSGSILNLKFPNSQDEGEEDDDEDDVDEIQLNSPSLYNFERENRFLRFSASSRRGTSSIYPLSSSYKYYTKSSEIDEQSQLSFLSDISAFQLDDTDGNLQPSNLTNFVAGFKENSDTSSNPFQVFPHYDIFQKKPDKTNANNDNNKNVPITEGYQSIDENRAIFLSRFQFGFHSMFGLLQKRLSDHIGTKKQTQSYFTKVFQYLNIYNSKAKNNNLALIILKCISVLNMNDGTISRKFNMNPRFTLTERQFEFCSLEYSEYSDLLIDNTFYDVILENLQIGIKALFCILNFFELHKDLETSIEFKFAVEKFKKFIPVFFIAVYHTYHRINLKLIYLLNLTFETDFKLSTKNKKIKNLENRIEIEKKIFKKLNISKRYVEINQIELINKKLPFISSNCLSTNNLFFNQKKLLKLQPDLADPFTCNVFCACLPPFISYYEWRIFCSHVLLEYTRKAKEIDPADPKSLKKQAEEKLADVHLKTGSAGAFRRKLLKPNRTERSAALDILPDSEGILKDVGLRTISESIDDIIHCLKGEKSYCMEFGVKL</sequence>
<comment type="caution">
    <text evidence="1">The sequence shown here is derived from an EMBL/GenBank/DDBJ whole genome shotgun (WGS) entry which is preliminary data.</text>
</comment>
<proteinExistence type="predicted"/>
<keyword evidence="2" id="KW-1185">Reference proteome</keyword>
<gene>
    <name evidence="1" type="ORF">Cboi01_000116700</name>
</gene>
<accession>A0ACB5TI47</accession>
<name>A0ACB5TI47_CANBO</name>
<dbReference type="Proteomes" id="UP001165101">
    <property type="component" value="Unassembled WGS sequence"/>
</dbReference>
<protein>
    <submittedName>
        <fullName evidence="1">Unnamed protein product</fullName>
    </submittedName>
</protein>
<organism evidence="1 2">
    <name type="scientific">Candida boidinii</name>
    <name type="common">Yeast</name>
    <dbReference type="NCBI Taxonomy" id="5477"/>
    <lineage>
        <taxon>Eukaryota</taxon>
        <taxon>Fungi</taxon>
        <taxon>Dikarya</taxon>
        <taxon>Ascomycota</taxon>
        <taxon>Saccharomycotina</taxon>
        <taxon>Pichiomycetes</taxon>
        <taxon>Pichiales</taxon>
        <taxon>Pichiaceae</taxon>
        <taxon>Ogataea</taxon>
        <taxon>Ogataea/Candida clade</taxon>
    </lineage>
</organism>
<dbReference type="EMBL" id="BSXV01000396">
    <property type="protein sequence ID" value="GME88925.1"/>
    <property type="molecule type" value="Genomic_DNA"/>
</dbReference>